<gene>
    <name evidence="9" type="ORF">GA0070614_5573</name>
</gene>
<comment type="catalytic activity">
    <reaction evidence="5">
        <text>a beta-lactam + H2O = a substituted beta-amino acid</text>
        <dbReference type="Rhea" id="RHEA:20401"/>
        <dbReference type="ChEBI" id="CHEBI:15377"/>
        <dbReference type="ChEBI" id="CHEBI:35627"/>
        <dbReference type="ChEBI" id="CHEBI:140347"/>
        <dbReference type="EC" id="3.5.2.6"/>
    </reaction>
</comment>
<dbReference type="GO" id="GO:0030655">
    <property type="term" value="P:beta-lactam antibiotic catabolic process"/>
    <property type="evidence" value="ECO:0007669"/>
    <property type="project" value="InterPro"/>
</dbReference>
<dbReference type="PROSITE" id="PS51257">
    <property type="entry name" value="PROKAR_LIPOPROTEIN"/>
    <property type="match status" value="1"/>
</dbReference>
<dbReference type="PANTHER" id="PTHR35333:SF3">
    <property type="entry name" value="BETA-LACTAMASE-TYPE TRANSPEPTIDASE FOLD CONTAINING PROTEIN"/>
    <property type="match status" value="1"/>
</dbReference>
<evidence type="ECO:0000259" key="8">
    <source>
        <dbReference type="Pfam" id="PF13354"/>
    </source>
</evidence>
<accession>A0A1C5JXB7</accession>
<dbReference type="Gene3D" id="3.40.710.10">
    <property type="entry name" value="DD-peptidase/beta-lactamase superfamily"/>
    <property type="match status" value="1"/>
</dbReference>
<protein>
    <recommendedName>
        <fullName evidence="2 5">Beta-lactamase</fullName>
        <ecNumber evidence="2 5">3.5.2.6</ecNumber>
    </recommendedName>
</protein>
<keyword evidence="4 5" id="KW-0046">Antibiotic resistance</keyword>
<dbReference type="AlphaFoldDB" id="A0A1C5JXB7"/>
<dbReference type="SUPFAM" id="SSF56601">
    <property type="entry name" value="beta-lactamase/transpeptidase-like"/>
    <property type="match status" value="1"/>
</dbReference>
<keyword evidence="3 5" id="KW-0378">Hydrolase</keyword>
<dbReference type="InterPro" id="IPR012338">
    <property type="entry name" value="Beta-lactam/transpept-like"/>
</dbReference>
<evidence type="ECO:0000256" key="3">
    <source>
        <dbReference type="ARBA" id="ARBA00022801"/>
    </source>
</evidence>
<evidence type="ECO:0000256" key="1">
    <source>
        <dbReference type="ARBA" id="ARBA00009009"/>
    </source>
</evidence>
<dbReference type="RefSeq" id="WP_088978685.1">
    <property type="nucleotide sequence ID" value="NZ_LT607753.1"/>
</dbReference>
<organism evidence="9 10">
    <name type="scientific">Micromonospora coxensis</name>
    <dbReference type="NCBI Taxonomy" id="356852"/>
    <lineage>
        <taxon>Bacteria</taxon>
        <taxon>Bacillati</taxon>
        <taxon>Actinomycetota</taxon>
        <taxon>Actinomycetes</taxon>
        <taxon>Micromonosporales</taxon>
        <taxon>Micromonosporaceae</taxon>
        <taxon>Micromonospora</taxon>
    </lineage>
</organism>
<keyword evidence="7" id="KW-0732">Signal</keyword>
<name>A0A1C5JXB7_9ACTN</name>
<dbReference type="OrthoDB" id="9784149at2"/>
<feature type="domain" description="Beta-lactamase class A catalytic" evidence="8">
    <location>
        <begin position="70"/>
        <end position="284"/>
    </location>
</feature>
<evidence type="ECO:0000313" key="10">
    <source>
        <dbReference type="Proteomes" id="UP000198215"/>
    </source>
</evidence>
<feature type="region of interest" description="Disordered" evidence="6">
    <location>
        <begin position="27"/>
        <end position="51"/>
    </location>
</feature>
<feature type="chain" id="PRO_5038597427" description="Beta-lactamase" evidence="7">
    <location>
        <begin position="25"/>
        <end position="311"/>
    </location>
</feature>
<evidence type="ECO:0000256" key="7">
    <source>
        <dbReference type="SAM" id="SignalP"/>
    </source>
</evidence>
<dbReference type="EC" id="3.5.2.6" evidence="2 5"/>
<evidence type="ECO:0000256" key="2">
    <source>
        <dbReference type="ARBA" id="ARBA00012865"/>
    </source>
</evidence>
<dbReference type="NCBIfam" id="NF033103">
    <property type="entry name" value="bla_class_A"/>
    <property type="match status" value="1"/>
</dbReference>
<dbReference type="InterPro" id="IPR045155">
    <property type="entry name" value="Beta-lactam_cat"/>
</dbReference>
<dbReference type="PRINTS" id="PR00118">
    <property type="entry name" value="BLACTAMASEA"/>
</dbReference>
<feature type="compositionally biased region" description="Low complexity" evidence="6">
    <location>
        <begin position="36"/>
        <end position="49"/>
    </location>
</feature>
<evidence type="ECO:0000256" key="6">
    <source>
        <dbReference type="SAM" id="MobiDB-lite"/>
    </source>
</evidence>
<evidence type="ECO:0000313" key="9">
    <source>
        <dbReference type="EMBL" id="SCG74971.1"/>
    </source>
</evidence>
<reference evidence="10" key="1">
    <citation type="submission" date="2016-06" db="EMBL/GenBank/DDBJ databases">
        <authorList>
            <person name="Varghese N."/>
            <person name="Submissions Spin"/>
        </authorList>
    </citation>
    <scope>NUCLEOTIDE SEQUENCE [LARGE SCALE GENOMIC DNA]</scope>
    <source>
        <strain evidence="10">DSM 45161</strain>
    </source>
</reference>
<evidence type="ECO:0000256" key="4">
    <source>
        <dbReference type="ARBA" id="ARBA00023251"/>
    </source>
</evidence>
<dbReference type="PROSITE" id="PS00146">
    <property type="entry name" value="BETA_LACTAMASE_A"/>
    <property type="match status" value="1"/>
</dbReference>
<feature type="signal peptide" evidence="7">
    <location>
        <begin position="1"/>
        <end position="24"/>
    </location>
</feature>
<dbReference type="GO" id="GO:0008800">
    <property type="term" value="F:beta-lactamase activity"/>
    <property type="evidence" value="ECO:0007669"/>
    <property type="project" value="UniProtKB-UniRule"/>
</dbReference>
<dbReference type="Proteomes" id="UP000198215">
    <property type="component" value="Chromosome I"/>
</dbReference>
<keyword evidence="10" id="KW-1185">Reference proteome</keyword>
<dbReference type="Pfam" id="PF13354">
    <property type="entry name" value="Beta-lactamase2"/>
    <property type="match status" value="1"/>
</dbReference>
<dbReference type="GO" id="GO:0046677">
    <property type="term" value="P:response to antibiotic"/>
    <property type="evidence" value="ECO:0007669"/>
    <property type="project" value="UniProtKB-UniRule"/>
</dbReference>
<feature type="region of interest" description="Disordered" evidence="6">
    <location>
        <begin position="180"/>
        <end position="203"/>
    </location>
</feature>
<dbReference type="InterPro" id="IPR023650">
    <property type="entry name" value="Beta-lactam_class-A_AS"/>
</dbReference>
<sequence>MTGHTRRALAVAAVTVALATAGCAGGEPTAVPGTSPAVPGTTAPVGPTVTPVPPPPQLAALERRHDARLGVYALDTGSGRMLAYRADERFAYASTFKALAAGALLAATSDADLDRVVRYGRKDLVPHSPVTEQHVAGGMTLREIADAALRHSDNTAANLILAELGGPDGFERALRGIGDTVTDPARTEPDLNQAAPGDVRDTSTPRALADSLQAYAIGDALSVTDQAVLLDWLKRNTTGATLIRAAVPAGWQVADKTGAGGYGTRNDIAVVWPPDSAPIVLAVLSRRDSRDATHDDAVIAQATRVTLDALR</sequence>
<proteinExistence type="inferred from homology"/>
<dbReference type="InterPro" id="IPR000871">
    <property type="entry name" value="Beta-lactam_class-A"/>
</dbReference>
<dbReference type="EMBL" id="LT607753">
    <property type="protein sequence ID" value="SCG74971.1"/>
    <property type="molecule type" value="Genomic_DNA"/>
</dbReference>
<comment type="similarity">
    <text evidence="1 5">Belongs to the class-A beta-lactamase family.</text>
</comment>
<dbReference type="PANTHER" id="PTHR35333">
    <property type="entry name" value="BETA-LACTAMASE"/>
    <property type="match status" value="1"/>
</dbReference>
<evidence type="ECO:0000256" key="5">
    <source>
        <dbReference type="RuleBase" id="RU361140"/>
    </source>
</evidence>